<dbReference type="InterPro" id="IPR001466">
    <property type="entry name" value="Beta-lactam-related"/>
</dbReference>
<gene>
    <name evidence="4" type="ORF">CC80DRAFT_597497</name>
</gene>
<evidence type="ECO:0000256" key="2">
    <source>
        <dbReference type="SAM" id="SignalP"/>
    </source>
</evidence>
<dbReference type="OrthoDB" id="10250282at2759"/>
<evidence type="ECO:0000256" key="1">
    <source>
        <dbReference type="ARBA" id="ARBA00038473"/>
    </source>
</evidence>
<name>A0A6A5TGP7_9PLEO</name>
<reference evidence="4" key="1">
    <citation type="journal article" date="2020" name="Stud. Mycol.">
        <title>101 Dothideomycetes genomes: a test case for predicting lifestyles and emergence of pathogens.</title>
        <authorList>
            <person name="Haridas S."/>
            <person name="Albert R."/>
            <person name="Binder M."/>
            <person name="Bloem J."/>
            <person name="Labutti K."/>
            <person name="Salamov A."/>
            <person name="Andreopoulos B."/>
            <person name="Baker S."/>
            <person name="Barry K."/>
            <person name="Bills G."/>
            <person name="Bluhm B."/>
            <person name="Cannon C."/>
            <person name="Castanera R."/>
            <person name="Culley D."/>
            <person name="Daum C."/>
            <person name="Ezra D."/>
            <person name="Gonzalez J."/>
            <person name="Henrissat B."/>
            <person name="Kuo A."/>
            <person name="Liang C."/>
            <person name="Lipzen A."/>
            <person name="Lutzoni F."/>
            <person name="Magnuson J."/>
            <person name="Mondo S."/>
            <person name="Nolan M."/>
            <person name="Ohm R."/>
            <person name="Pangilinan J."/>
            <person name="Park H.-J."/>
            <person name="Ramirez L."/>
            <person name="Alfaro M."/>
            <person name="Sun H."/>
            <person name="Tritt A."/>
            <person name="Yoshinaga Y."/>
            <person name="Zwiers L.-H."/>
            <person name="Turgeon B."/>
            <person name="Goodwin S."/>
            <person name="Spatafora J."/>
            <person name="Crous P."/>
            <person name="Grigoriev I."/>
        </authorList>
    </citation>
    <scope>NUCLEOTIDE SEQUENCE</scope>
    <source>
        <strain evidence="4">CBS 675.92</strain>
    </source>
</reference>
<dbReference type="AlphaFoldDB" id="A0A6A5TGP7"/>
<dbReference type="SUPFAM" id="SSF56601">
    <property type="entry name" value="beta-lactamase/transpeptidase-like"/>
    <property type="match status" value="1"/>
</dbReference>
<dbReference type="InterPro" id="IPR051478">
    <property type="entry name" value="Beta-lactamase-like_AB/R"/>
</dbReference>
<feature type="chain" id="PRO_5025422307" evidence="2">
    <location>
        <begin position="26"/>
        <end position="600"/>
    </location>
</feature>
<dbReference type="Pfam" id="PF00144">
    <property type="entry name" value="Beta-lactamase"/>
    <property type="match status" value="1"/>
</dbReference>
<evidence type="ECO:0000313" key="5">
    <source>
        <dbReference type="Proteomes" id="UP000800035"/>
    </source>
</evidence>
<keyword evidence="5" id="KW-1185">Reference proteome</keyword>
<feature type="domain" description="Beta-lactamase-related" evidence="3">
    <location>
        <begin position="102"/>
        <end position="419"/>
    </location>
</feature>
<evidence type="ECO:0000313" key="4">
    <source>
        <dbReference type="EMBL" id="KAF1951350.1"/>
    </source>
</evidence>
<accession>A0A6A5TGP7</accession>
<protein>
    <submittedName>
        <fullName evidence="4">Beta-lactamase/transpeptidase-like protein</fullName>
    </submittedName>
</protein>
<sequence>MAVRTYVVTRFTALTIGLFIPLVKSACVPNIPEKLLWDPEVLKHPAVTSAFQAVEESLSSLFVNTTRDGLSFAIVHASSPEKAFAFNNGTLKNNETYLEPEQNSVTSDSIFRIASVSKNFATFSALLVENLSKSRDVDLELTLDTQVRHLLPLFSLPQKDWEDGGREITLRMCASHTSGLPREGYSTDFNMVAGTGRANVETIGEDWAGATPQKVLETVKNVGLMFAPGQAAGYSNAGLSILASAVVNYYNNLTSSNMTWSQLATKEIFTSLNMTHSFFGNIPEQLLPYTGVPGGPNFADLVVGEGYNPAAGMWSSANDLSKYLYQIWLKPSPSSLITISQRRRSLAPTIALPDGKQLTGPGWEIDLFNVPTSNTSIAVNKTYATYGKSGDGGGWHAWVDVVPNLGYGLVVLSQHSGLKGYSRIVPTAVKTTAQKILIPAFAKALSSRVKERFAGNYTNGRDSGLIQDEVIANGTNTATYARIEVEEQIMYLRELVINGTSALEGLDRLDWTSDYQSRLFSTEAGVALTPAEGASETAHFGEGAQVWRILIPGLEVCDWFDFDGYKDQNGWPLSKVVSVEKDRGVELHYPPYDVVLSRVG</sequence>
<dbReference type="PANTHER" id="PTHR22935">
    <property type="entry name" value="PENICILLIN-BINDING PROTEIN"/>
    <property type="match status" value="1"/>
</dbReference>
<dbReference type="Proteomes" id="UP000800035">
    <property type="component" value="Unassembled WGS sequence"/>
</dbReference>
<dbReference type="InterPro" id="IPR012338">
    <property type="entry name" value="Beta-lactam/transpept-like"/>
</dbReference>
<dbReference type="EMBL" id="ML977018">
    <property type="protein sequence ID" value="KAF1951350.1"/>
    <property type="molecule type" value="Genomic_DNA"/>
</dbReference>
<organism evidence="4 5">
    <name type="scientific">Byssothecium circinans</name>
    <dbReference type="NCBI Taxonomy" id="147558"/>
    <lineage>
        <taxon>Eukaryota</taxon>
        <taxon>Fungi</taxon>
        <taxon>Dikarya</taxon>
        <taxon>Ascomycota</taxon>
        <taxon>Pezizomycotina</taxon>
        <taxon>Dothideomycetes</taxon>
        <taxon>Pleosporomycetidae</taxon>
        <taxon>Pleosporales</taxon>
        <taxon>Massarineae</taxon>
        <taxon>Massarinaceae</taxon>
        <taxon>Byssothecium</taxon>
    </lineage>
</organism>
<keyword evidence="2" id="KW-0732">Signal</keyword>
<proteinExistence type="inferred from homology"/>
<dbReference type="Gene3D" id="3.40.710.10">
    <property type="entry name" value="DD-peptidase/beta-lactamase superfamily"/>
    <property type="match status" value="1"/>
</dbReference>
<feature type="signal peptide" evidence="2">
    <location>
        <begin position="1"/>
        <end position="25"/>
    </location>
</feature>
<evidence type="ECO:0000259" key="3">
    <source>
        <dbReference type="Pfam" id="PF00144"/>
    </source>
</evidence>
<dbReference type="PANTHER" id="PTHR22935:SF95">
    <property type="entry name" value="BETA-LACTAMASE-LIKE 1-RELATED"/>
    <property type="match status" value="1"/>
</dbReference>
<comment type="similarity">
    <text evidence="1">Belongs to the beta-lactamase family.</text>
</comment>